<dbReference type="EMBL" id="OZ019899">
    <property type="protein sequence ID" value="CAK9231429.1"/>
    <property type="molecule type" value="Genomic_DNA"/>
</dbReference>
<organism evidence="2 3">
    <name type="scientific">Sphagnum troendelagicum</name>
    <dbReference type="NCBI Taxonomy" id="128251"/>
    <lineage>
        <taxon>Eukaryota</taxon>
        <taxon>Viridiplantae</taxon>
        <taxon>Streptophyta</taxon>
        <taxon>Embryophyta</taxon>
        <taxon>Bryophyta</taxon>
        <taxon>Sphagnophytina</taxon>
        <taxon>Sphagnopsida</taxon>
        <taxon>Sphagnales</taxon>
        <taxon>Sphagnaceae</taxon>
        <taxon>Sphagnum</taxon>
    </lineage>
</organism>
<dbReference type="InterPro" id="IPR047137">
    <property type="entry name" value="ORF3"/>
</dbReference>
<dbReference type="PANTHER" id="PTHR33824:SF9">
    <property type="entry name" value="COENZYME Q-BINDING PROTEIN COQ10 START DOMAIN-CONTAINING PROTEIN"/>
    <property type="match status" value="1"/>
</dbReference>
<evidence type="ECO:0000313" key="2">
    <source>
        <dbReference type="EMBL" id="CAK9231429.1"/>
    </source>
</evidence>
<reference evidence="2" key="1">
    <citation type="submission" date="2024-02" db="EMBL/GenBank/DDBJ databases">
        <authorList>
            <consortium name="ELIXIR-Norway"/>
            <consortium name="Elixir Norway"/>
        </authorList>
    </citation>
    <scope>NUCLEOTIDE SEQUENCE</scope>
</reference>
<dbReference type="PANTHER" id="PTHR33824">
    <property type="entry name" value="POLYKETIDE CYCLASE/DEHYDRASE AND LIPID TRANSPORT SUPERFAMILY PROTEIN"/>
    <property type="match status" value="1"/>
</dbReference>
<proteinExistence type="predicted"/>
<feature type="domain" description="Coenzyme Q-binding protein COQ10 START" evidence="1">
    <location>
        <begin position="127"/>
        <end position="257"/>
    </location>
</feature>
<dbReference type="InterPro" id="IPR023393">
    <property type="entry name" value="START-like_dom_sf"/>
</dbReference>
<sequence length="306" mass="33950">MCCTILNGSKSLPTLSSSSAAAVVVSWEKTLNLGLVLPAHNKSTSSQELGLCLKRRRPLRSGRRKNWVHHFHGPAAGGLLTKRFLSKLNDSLTSANCTDLSTEQGETVLDPDVANDLRFVHKVSLDVAAPPDLVWHLWMDLKRAPQWMRWIDRVEILAEDGSIESEELQLGFSQLSRWICSTAGFEVMWLARIEFVEAAPPLRVVRWATVEGLQSKGEVTFKESSSRGTTVELSILHSLPAALGQVMNSQALRSLVQATLQSDLERFQKYVAEAADEQSICYGGKEEGLQDRKTLPESVTIAVERR</sequence>
<dbReference type="Gene3D" id="3.30.530.20">
    <property type="match status" value="1"/>
</dbReference>
<dbReference type="SUPFAM" id="SSF55961">
    <property type="entry name" value="Bet v1-like"/>
    <property type="match status" value="1"/>
</dbReference>
<evidence type="ECO:0000313" key="3">
    <source>
        <dbReference type="Proteomes" id="UP001497512"/>
    </source>
</evidence>
<protein>
    <recommendedName>
        <fullName evidence="1">Coenzyme Q-binding protein COQ10 START domain-containing protein</fullName>
    </recommendedName>
</protein>
<dbReference type="InterPro" id="IPR005031">
    <property type="entry name" value="COQ10_START"/>
</dbReference>
<gene>
    <name evidence="2" type="ORF">CSSPTR1EN2_LOCUS20608</name>
</gene>
<keyword evidence="3" id="KW-1185">Reference proteome</keyword>
<dbReference type="Proteomes" id="UP001497512">
    <property type="component" value="Chromosome 7"/>
</dbReference>
<dbReference type="Pfam" id="PF03364">
    <property type="entry name" value="Polyketide_cyc"/>
    <property type="match status" value="1"/>
</dbReference>
<accession>A0ABP0UWJ8</accession>
<evidence type="ECO:0000259" key="1">
    <source>
        <dbReference type="Pfam" id="PF03364"/>
    </source>
</evidence>
<name>A0ABP0UWJ8_9BRYO</name>